<evidence type="ECO:0000313" key="4">
    <source>
        <dbReference type="EMBL" id="QCI28421.1"/>
    </source>
</evidence>
<keyword evidence="7" id="KW-1185">Reference proteome</keyword>
<accession>A0AAJ4RE31</accession>
<gene>
    <name evidence="4" type="ORF">C6V80_05450</name>
    <name evidence="5" type="ORF">EDC58_0336</name>
</gene>
<dbReference type="EMBL" id="CP027432">
    <property type="protein sequence ID" value="QCI28421.1"/>
    <property type="molecule type" value="Genomic_DNA"/>
</dbReference>
<dbReference type="InterPro" id="IPR036680">
    <property type="entry name" value="SPOR-like_sf"/>
</dbReference>
<dbReference type="GO" id="GO:0032506">
    <property type="term" value="P:cytokinetic process"/>
    <property type="evidence" value="ECO:0007669"/>
    <property type="project" value="TreeGrafter"/>
</dbReference>
<keyword evidence="2" id="KW-0472">Membrane</keyword>
<feature type="transmembrane region" description="Helical" evidence="2">
    <location>
        <begin position="20"/>
        <end position="39"/>
    </location>
</feature>
<dbReference type="Gene3D" id="3.30.70.1070">
    <property type="entry name" value="Sporulation related repeat"/>
    <property type="match status" value="1"/>
</dbReference>
<dbReference type="Proteomes" id="UP000298805">
    <property type="component" value="Chromosome"/>
</dbReference>
<keyword evidence="2" id="KW-0812">Transmembrane</keyword>
<evidence type="ECO:0000256" key="1">
    <source>
        <dbReference type="SAM" id="MobiDB-lite"/>
    </source>
</evidence>
<dbReference type="InterPro" id="IPR007730">
    <property type="entry name" value="SPOR-like_dom"/>
</dbReference>
<dbReference type="AlphaFoldDB" id="A0AAJ4RE31"/>
<feature type="compositionally biased region" description="Low complexity" evidence="1">
    <location>
        <begin position="84"/>
        <end position="134"/>
    </location>
</feature>
<dbReference type="Pfam" id="PF05036">
    <property type="entry name" value="SPOR"/>
    <property type="match status" value="1"/>
</dbReference>
<keyword evidence="2" id="KW-1133">Transmembrane helix</keyword>
<evidence type="ECO:0000313" key="5">
    <source>
        <dbReference type="EMBL" id="ROR40855.1"/>
    </source>
</evidence>
<evidence type="ECO:0000313" key="7">
    <source>
        <dbReference type="Proteomes" id="UP000298805"/>
    </source>
</evidence>
<dbReference type="PANTHER" id="PTHR38687:SF1">
    <property type="entry name" value="CELL DIVISION PROTEIN DEDD"/>
    <property type="match status" value="1"/>
</dbReference>
<dbReference type="GO" id="GO:0032153">
    <property type="term" value="C:cell division site"/>
    <property type="evidence" value="ECO:0007669"/>
    <property type="project" value="TreeGrafter"/>
</dbReference>
<name>A0AAJ4RE31_9BACT</name>
<proteinExistence type="predicted"/>
<dbReference type="EMBL" id="RJVK01000001">
    <property type="protein sequence ID" value="ROR40855.1"/>
    <property type="molecule type" value="Genomic_DNA"/>
</dbReference>
<organism evidence="5 6">
    <name type="scientific">Caminibacter pacificus</name>
    <dbReference type="NCBI Taxonomy" id="1424653"/>
    <lineage>
        <taxon>Bacteria</taxon>
        <taxon>Pseudomonadati</taxon>
        <taxon>Campylobacterota</taxon>
        <taxon>Epsilonproteobacteria</taxon>
        <taxon>Nautiliales</taxon>
        <taxon>Nautiliaceae</taxon>
        <taxon>Caminibacter</taxon>
    </lineage>
</organism>
<dbReference type="GO" id="GO:0042834">
    <property type="term" value="F:peptidoglycan binding"/>
    <property type="evidence" value="ECO:0007669"/>
    <property type="project" value="InterPro"/>
</dbReference>
<reference evidence="4" key="3">
    <citation type="submission" date="2019-06" db="EMBL/GenBank/DDBJ databases">
        <title>A comparative analysis of the Nautiliaceae.</title>
        <authorList>
            <person name="Grosche A."/>
            <person name="Smedile F."/>
            <person name="Vetriani C."/>
        </authorList>
    </citation>
    <scope>NUCLEOTIDE SEQUENCE</scope>
    <source>
        <strain evidence="4">TB6</strain>
    </source>
</reference>
<evidence type="ECO:0000259" key="3">
    <source>
        <dbReference type="PROSITE" id="PS51724"/>
    </source>
</evidence>
<evidence type="ECO:0000256" key="2">
    <source>
        <dbReference type="SAM" id="Phobius"/>
    </source>
</evidence>
<sequence length="253" mass="28622">MKNDDLLNINPKKDMKKPLIYAAIGFLIFIIIVIAVAIFQNMSSGKNNEILPPQPKTEKEIKPQEEFKPLPIETANENTANQNANQNENQNVNENTQNNAKTNTNAQTPAATQTNTTQNNTQTQKPKPQVTQEPVKNEKPQAKEQKTQKITKKPVKVTKPAVTTKPKKVAYGKYYVQVAALLKNAKPNKKFLALLKKYGFNYKYIHTYIVKNGEKIKVTKILVGPYKTRSDAKRALAKIKREVTQNAFIYKAK</sequence>
<dbReference type="GO" id="GO:0030428">
    <property type="term" value="C:cell septum"/>
    <property type="evidence" value="ECO:0007669"/>
    <property type="project" value="TreeGrafter"/>
</dbReference>
<protein>
    <submittedName>
        <fullName evidence="5">DedD protein</fullName>
    </submittedName>
</protein>
<dbReference type="RefSeq" id="WP_123351765.1">
    <property type="nucleotide sequence ID" value="NZ_CP027432.2"/>
</dbReference>
<evidence type="ECO:0000313" key="6">
    <source>
        <dbReference type="Proteomes" id="UP000272781"/>
    </source>
</evidence>
<dbReference type="PANTHER" id="PTHR38687">
    <property type="entry name" value="CELL DIVISION PROTEIN DEDD-RELATED"/>
    <property type="match status" value="1"/>
</dbReference>
<feature type="compositionally biased region" description="Basic and acidic residues" evidence="1">
    <location>
        <begin position="135"/>
        <end position="147"/>
    </location>
</feature>
<feature type="domain" description="SPOR" evidence="3">
    <location>
        <begin position="168"/>
        <end position="252"/>
    </location>
</feature>
<dbReference type="PROSITE" id="PS51724">
    <property type="entry name" value="SPOR"/>
    <property type="match status" value="1"/>
</dbReference>
<dbReference type="SUPFAM" id="SSF110997">
    <property type="entry name" value="Sporulation related repeat"/>
    <property type="match status" value="1"/>
</dbReference>
<feature type="region of interest" description="Disordered" evidence="1">
    <location>
        <begin position="84"/>
        <end position="159"/>
    </location>
</feature>
<dbReference type="Proteomes" id="UP000272781">
    <property type="component" value="Unassembled WGS sequence"/>
</dbReference>
<reference evidence="5 6" key="2">
    <citation type="submission" date="2018-11" db="EMBL/GenBank/DDBJ databases">
        <title>Genomic Encyclopedia of Type Strains, Phase IV (KMG-IV): sequencing the most valuable type-strain genomes for metagenomic binning, comparative biology and taxonomic classification.</title>
        <authorList>
            <person name="Goeker M."/>
        </authorList>
    </citation>
    <scope>NUCLEOTIDE SEQUENCE [LARGE SCALE GENOMIC DNA]</scope>
    <source>
        <strain evidence="5 6">DSM 27783</strain>
    </source>
</reference>
<reference evidence="7" key="1">
    <citation type="submission" date="2018-03" db="EMBL/GenBank/DDBJ databases">
        <title>A comparative analysis of the Nautiliaceae.</title>
        <authorList>
            <person name="Grosche A."/>
            <person name="Smedile F."/>
            <person name="Vetriani C."/>
        </authorList>
    </citation>
    <scope>NUCLEOTIDE SEQUENCE [LARGE SCALE GENOMIC DNA]</scope>
    <source>
        <strain evidence="7">TB6</strain>
    </source>
</reference>
<dbReference type="InterPro" id="IPR052521">
    <property type="entry name" value="Cell_div_SPOR-domain"/>
</dbReference>